<accession>A0A6J7APD7</accession>
<protein>
    <submittedName>
        <fullName evidence="3">Unannotated protein</fullName>
    </submittedName>
</protein>
<dbReference type="AlphaFoldDB" id="A0A6J7APD7"/>
<reference evidence="3" key="1">
    <citation type="submission" date="2020-05" db="EMBL/GenBank/DDBJ databases">
        <authorList>
            <person name="Chiriac C."/>
            <person name="Salcher M."/>
            <person name="Ghai R."/>
            <person name="Kavagutti S V."/>
        </authorList>
    </citation>
    <scope>NUCLEOTIDE SEQUENCE</scope>
</reference>
<dbReference type="EMBL" id="CAEZYR010000159">
    <property type="protein sequence ID" value="CAB4767868.1"/>
    <property type="molecule type" value="Genomic_DNA"/>
</dbReference>
<evidence type="ECO:0000313" key="3">
    <source>
        <dbReference type="EMBL" id="CAB4834727.1"/>
    </source>
</evidence>
<dbReference type="EMBL" id="CAFBMH010000101">
    <property type="protein sequence ID" value="CAB4923632.1"/>
    <property type="molecule type" value="Genomic_DNA"/>
</dbReference>
<dbReference type="InterPro" id="IPR052514">
    <property type="entry name" value="SAM-dependent_MTase"/>
</dbReference>
<dbReference type="PANTHER" id="PTHR34203">
    <property type="entry name" value="METHYLTRANSFERASE, FKBM FAMILY PROTEIN"/>
    <property type="match status" value="1"/>
</dbReference>
<feature type="domain" description="Methyltransferase FkbM" evidence="1">
    <location>
        <begin position="58"/>
        <end position="210"/>
    </location>
</feature>
<dbReference type="Gene3D" id="3.40.50.150">
    <property type="entry name" value="Vaccinia Virus protein VP39"/>
    <property type="match status" value="1"/>
</dbReference>
<dbReference type="SUPFAM" id="SSF53335">
    <property type="entry name" value="S-adenosyl-L-methionine-dependent methyltransferases"/>
    <property type="match status" value="1"/>
</dbReference>
<dbReference type="InterPro" id="IPR006342">
    <property type="entry name" value="FkbM_mtfrase"/>
</dbReference>
<gene>
    <name evidence="2" type="ORF">UFOPK2754_02923</name>
    <name evidence="3" type="ORF">UFOPK3139_02178</name>
    <name evidence="4" type="ORF">UFOPK3543_02232</name>
</gene>
<organism evidence="3">
    <name type="scientific">freshwater metagenome</name>
    <dbReference type="NCBI Taxonomy" id="449393"/>
    <lineage>
        <taxon>unclassified sequences</taxon>
        <taxon>metagenomes</taxon>
        <taxon>ecological metagenomes</taxon>
    </lineage>
</organism>
<dbReference type="EMBL" id="CAFABA010000102">
    <property type="protein sequence ID" value="CAB4834727.1"/>
    <property type="molecule type" value="Genomic_DNA"/>
</dbReference>
<name>A0A6J7APD7_9ZZZZ</name>
<dbReference type="Pfam" id="PF05050">
    <property type="entry name" value="Methyltransf_21"/>
    <property type="match status" value="1"/>
</dbReference>
<dbReference type="InterPro" id="IPR029063">
    <property type="entry name" value="SAM-dependent_MTases_sf"/>
</dbReference>
<proteinExistence type="predicted"/>
<evidence type="ECO:0000313" key="2">
    <source>
        <dbReference type="EMBL" id="CAB4767868.1"/>
    </source>
</evidence>
<evidence type="ECO:0000313" key="4">
    <source>
        <dbReference type="EMBL" id="CAB4923632.1"/>
    </source>
</evidence>
<dbReference type="PANTHER" id="PTHR34203:SF15">
    <property type="entry name" value="SLL1173 PROTEIN"/>
    <property type="match status" value="1"/>
</dbReference>
<dbReference type="NCBIfam" id="TIGR01444">
    <property type="entry name" value="fkbM_fam"/>
    <property type="match status" value="1"/>
</dbReference>
<evidence type="ECO:0000259" key="1">
    <source>
        <dbReference type="Pfam" id="PF05050"/>
    </source>
</evidence>
<sequence length="284" mass="30999">MSGDRDPVVTRTIGGTSMRLPLSHRLPDYLERYPNYGTNIVRLAKFLVARSPQMSVIDIGANIGDTVALLREATDAPVLCVEADDHYFSLLEANARQLGSVVCVKRFLGRSPATVRAALQTSQGTGHVVAAASALEIGTLDDLLGEHPRFIDAQLLKVDVDGVDFEIVAGGVELLRRSRPVLFLEYDPTLVAAQGLDARAALTWLRQEGYGHFVAYDNVGDMAFTGSLDDSLQLDDLHAYAAAKRSLMFWDLAVFHQEDEVAFAAFAASERRWCASRGHGAHSR</sequence>